<dbReference type="OrthoDB" id="8908960at2"/>
<dbReference type="KEGG" id="rfr:Rfer_4270"/>
<evidence type="ECO:0000313" key="2">
    <source>
        <dbReference type="EMBL" id="ABD71957.1"/>
    </source>
</evidence>
<gene>
    <name evidence="2" type="ordered locus">Rfer_4270</name>
</gene>
<dbReference type="InterPro" id="IPR010982">
    <property type="entry name" value="Lambda_DNA-bd_dom_sf"/>
</dbReference>
<evidence type="ECO:0000259" key="1">
    <source>
        <dbReference type="PROSITE" id="PS50943"/>
    </source>
</evidence>
<dbReference type="GO" id="GO:0003677">
    <property type="term" value="F:DNA binding"/>
    <property type="evidence" value="ECO:0007669"/>
    <property type="project" value="InterPro"/>
</dbReference>
<keyword evidence="3" id="KW-1185">Reference proteome</keyword>
<accession>Q21QI8</accession>
<dbReference type="SUPFAM" id="SSF47413">
    <property type="entry name" value="lambda repressor-like DNA-binding domains"/>
    <property type="match status" value="1"/>
</dbReference>
<keyword evidence="2" id="KW-0614">Plasmid</keyword>
<reference evidence="3" key="1">
    <citation type="submission" date="2006-02" db="EMBL/GenBank/DDBJ databases">
        <title>Complete sequence of plasmid 1 of Rhodoferax ferrireducens DSM 15236.</title>
        <authorList>
            <person name="Copeland A."/>
            <person name="Lucas S."/>
            <person name="Lapidus A."/>
            <person name="Barry K."/>
            <person name="Detter J.C."/>
            <person name="Glavina del Rio T."/>
            <person name="Hammon N."/>
            <person name="Israni S."/>
            <person name="Pitluck S."/>
            <person name="Brettin T."/>
            <person name="Bruce D."/>
            <person name="Han C."/>
            <person name="Tapia R."/>
            <person name="Gilna P."/>
            <person name="Kiss H."/>
            <person name="Schmutz J."/>
            <person name="Larimer F."/>
            <person name="Land M."/>
            <person name="Kyrpides N."/>
            <person name="Ivanova N."/>
            <person name="Richardson P."/>
        </authorList>
    </citation>
    <scope>NUCLEOTIDE SEQUENCE [LARGE SCALE GENOMIC DNA]</scope>
    <source>
        <strain evidence="3">ATCC BAA-621 / DSM 15236 / T118</strain>
        <plasmid evidence="3">Plasmid pDSM15236</plasmid>
    </source>
</reference>
<protein>
    <recommendedName>
        <fullName evidence="1">HTH cro/C1-type domain-containing protein</fullName>
    </recommendedName>
</protein>
<dbReference type="HOGENOM" id="CLU_1194136_0_0_4"/>
<dbReference type="Proteomes" id="UP000008332">
    <property type="component" value="Plasmid unnamed1"/>
</dbReference>
<geneLocation type="plasmid" evidence="3">
    <name>pDSM15236</name>
</geneLocation>
<dbReference type="CDD" id="cd00093">
    <property type="entry name" value="HTH_XRE"/>
    <property type="match status" value="1"/>
</dbReference>
<dbReference type="PROSITE" id="PS50943">
    <property type="entry name" value="HTH_CROC1"/>
    <property type="match status" value="1"/>
</dbReference>
<organism evidence="2 3">
    <name type="scientific">Albidiferax ferrireducens (strain ATCC BAA-621 / DSM 15236 / T118)</name>
    <name type="common">Rhodoferax ferrireducens</name>
    <dbReference type="NCBI Taxonomy" id="338969"/>
    <lineage>
        <taxon>Bacteria</taxon>
        <taxon>Pseudomonadati</taxon>
        <taxon>Pseudomonadota</taxon>
        <taxon>Betaproteobacteria</taxon>
        <taxon>Burkholderiales</taxon>
        <taxon>Comamonadaceae</taxon>
        <taxon>Rhodoferax</taxon>
    </lineage>
</organism>
<proteinExistence type="predicted"/>
<evidence type="ECO:0000313" key="3">
    <source>
        <dbReference type="Proteomes" id="UP000008332"/>
    </source>
</evidence>
<name>Q21QI8_ALBFT</name>
<dbReference type="InterPro" id="IPR001387">
    <property type="entry name" value="Cro/C1-type_HTH"/>
</dbReference>
<dbReference type="EMBL" id="CP000268">
    <property type="protein sequence ID" value="ABD71957.1"/>
    <property type="molecule type" value="Genomic_DNA"/>
</dbReference>
<dbReference type="RefSeq" id="WP_011458782.1">
    <property type="nucleotide sequence ID" value="NC_007901.1"/>
</dbReference>
<dbReference type="AlphaFoldDB" id="Q21QI8"/>
<sequence length="232" mass="25852">MKTIKSEENLVSKELTVIFCDRLNQIIDRRPEIIRVGRGRTNDFAAKFVIHYTTAHRLLHGLSLPSATLLCNIAETFGVTESWLLGRGAPDVDEMLDDSFVKLHIFKPRSPENNLFILFPASELPPGTDSATLLYTRTVTEKGEDEGVVVQQVAAPQEGKVHLIYNPEFDNTYLRRINVIHTRGELLCFSLETGTMETMKMSDVVFGQSKGATKTSIIGPVIARVKTGFKGD</sequence>
<feature type="domain" description="HTH cro/C1-type" evidence="1">
    <location>
        <begin position="57"/>
        <end position="84"/>
    </location>
</feature>